<reference evidence="3" key="1">
    <citation type="submission" date="2015-09" db="EMBL/GenBank/DDBJ databases">
        <authorList>
            <person name="Daims H."/>
        </authorList>
    </citation>
    <scope>NUCLEOTIDE SEQUENCE [LARGE SCALE GENOMIC DNA]</scope>
</reference>
<dbReference type="Gene3D" id="2.40.10.220">
    <property type="entry name" value="predicted glycosyltransferase like domains"/>
    <property type="match status" value="1"/>
</dbReference>
<organism evidence="2 3">
    <name type="scientific">Candidatus Nitrospira inopinata</name>
    <dbReference type="NCBI Taxonomy" id="1715989"/>
    <lineage>
        <taxon>Bacteria</taxon>
        <taxon>Pseudomonadati</taxon>
        <taxon>Nitrospirota</taxon>
        <taxon>Nitrospiria</taxon>
        <taxon>Nitrospirales</taxon>
        <taxon>Nitrospiraceae</taxon>
        <taxon>Nitrospira</taxon>
    </lineage>
</organism>
<dbReference type="SUPFAM" id="SSF141371">
    <property type="entry name" value="PilZ domain-like"/>
    <property type="match status" value="1"/>
</dbReference>
<proteinExistence type="predicted"/>
<dbReference type="EMBL" id="LN885086">
    <property type="protein sequence ID" value="CUQ67135.1"/>
    <property type="molecule type" value="Genomic_DNA"/>
</dbReference>
<dbReference type="AlphaFoldDB" id="A0A0S4KTN7"/>
<dbReference type="STRING" id="1715989.NITINOP_2163"/>
<sequence>MDNRRHPRFPVRFRSSFSSINIVSGNGILQDLSLCGCKISSVTRVRPGTGMELSIESPNDGLPIRINQAVVRWSRDGRFGLEFLDIRETEWTRLQRLVKELEKEPYQRRAEDEQS</sequence>
<protein>
    <recommendedName>
        <fullName evidence="1">PilZ domain-containing protein</fullName>
    </recommendedName>
</protein>
<evidence type="ECO:0000259" key="1">
    <source>
        <dbReference type="Pfam" id="PF07238"/>
    </source>
</evidence>
<dbReference type="KEGG" id="nio:NITINOP_2163"/>
<dbReference type="GO" id="GO:0035438">
    <property type="term" value="F:cyclic-di-GMP binding"/>
    <property type="evidence" value="ECO:0007669"/>
    <property type="project" value="InterPro"/>
</dbReference>
<dbReference type="OrthoDB" id="9798470at2"/>
<name>A0A0S4KTN7_9BACT</name>
<keyword evidence="3" id="KW-1185">Reference proteome</keyword>
<dbReference type="Pfam" id="PF07238">
    <property type="entry name" value="PilZ"/>
    <property type="match status" value="1"/>
</dbReference>
<gene>
    <name evidence="2" type="ORF">NITINOP_2163</name>
</gene>
<accession>A0A0S4KTN7</accession>
<evidence type="ECO:0000313" key="3">
    <source>
        <dbReference type="Proteomes" id="UP000066284"/>
    </source>
</evidence>
<feature type="domain" description="PilZ" evidence="1">
    <location>
        <begin position="3"/>
        <end position="99"/>
    </location>
</feature>
<evidence type="ECO:0000313" key="2">
    <source>
        <dbReference type="EMBL" id="CUQ67135.1"/>
    </source>
</evidence>
<dbReference type="Proteomes" id="UP000066284">
    <property type="component" value="Chromosome 1"/>
</dbReference>
<dbReference type="InterPro" id="IPR009875">
    <property type="entry name" value="PilZ_domain"/>
</dbReference>